<dbReference type="SUPFAM" id="SSF100910">
    <property type="entry name" value="Chemosensory protein Csp2"/>
    <property type="match status" value="1"/>
</dbReference>
<dbReference type="EMBL" id="GEDC01020602">
    <property type="protein sequence ID" value="JAS16696.1"/>
    <property type="molecule type" value="Transcribed_RNA"/>
</dbReference>
<keyword evidence="1" id="KW-0732">Signal</keyword>
<accession>A0A1B6CT51</accession>
<evidence type="ECO:0000256" key="1">
    <source>
        <dbReference type="SAM" id="SignalP"/>
    </source>
</evidence>
<dbReference type="Pfam" id="PF03392">
    <property type="entry name" value="OS-D"/>
    <property type="match status" value="1"/>
</dbReference>
<dbReference type="AlphaFoldDB" id="A0A1B6CT51"/>
<dbReference type="PANTHER" id="PTHR11257">
    <property type="entry name" value="CHEMOSENSORY PROTEIN-RELATED"/>
    <property type="match status" value="1"/>
</dbReference>
<organism evidence="2">
    <name type="scientific">Clastoptera arizonana</name>
    <name type="common">Arizona spittle bug</name>
    <dbReference type="NCBI Taxonomy" id="38151"/>
    <lineage>
        <taxon>Eukaryota</taxon>
        <taxon>Metazoa</taxon>
        <taxon>Ecdysozoa</taxon>
        <taxon>Arthropoda</taxon>
        <taxon>Hexapoda</taxon>
        <taxon>Insecta</taxon>
        <taxon>Pterygota</taxon>
        <taxon>Neoptera</taxon>
        <taxon>Paraneoptera</taxon>
        <taxon>Hemiptera</taxon>
        <taxon>Auchenorrhyncha</taxon>
        <taxon>Cercopoidea</taxon>
        <taxon>Clastopteridae</taxon>
        <taxon>Clastoptera</taxon>
    </lineage>
</organism>
<feature type="chain" id="PRO_5008580657" evidence="1">
    <location>
        <begin position="19"/>
        <end position="125"/>
    </location>
</feature>
<dbReference type="PANTHER" id="PTHR11257:SF13">
    <property type="entry name" value="GEO07322P1"/>
    <property type="match status" value="1"/>
</dbReference>
<dbReference type="InterPro" id="IPR036682">
    <property type="entry name" value="OS_D_A10/PebIII_sf"/>
</dbReference>
<sequence length="125" mass="14132">MKYTFVFLVLGLVAAALSTPVDDTFTTKFDKINVDEVLHNDRLLNNYVSCLLEKGNCSPEGKALKDAIPDALTNDCSKCSVKQKEGAEKVVKFLWKNKKSDYEELKKKYDPSGIYEKKYEAKLKA</sequence>
<reference evidence="2" key="1">
    <citation type="submission" date="2015-12" db="EMBL/GenBank/DDBJ databases">
        <title>De novo transcriptome assembly of four potential Pierce s Disease insect vectors from Arizona vineyards.</title>
        <authorList>
            <person name="Tassone E.E."/>
        </authorList>
    </citation>
    <scope>NUCLEOTIDE SEQUENCE</scope>
</reference>
<protein>
    <submittedName>
        <fullName evidence="2">Uncharacterized protein</fullName>
    </submittedName>
</protein>
<gene>
    <name evidence="2" type="ORF">g.9231</name>
</gene>
<evidence type="ECO:0000313" key="2">
    <source>
        <dbReference type="EMBL" id="JAS16696.1"/>
    </source>
</evidence>
<feature type="signal peptide" evidence="1">
    <location>
        <begin position="1"/>
        <end position="18"/>
    </location>
</feature>
<dbReference type="InterPro" id="IPR005055">
    <property type="entry name" value="A10/PebIII"/>
</dbReference>
<dbReference type="Gene3D" id="1.10.2080.10">
    <property type="entry name" value="Insect odorant-binding protein A10/Ejaculatory bulb-specific protein 3"/>
    <property type="match status" value="1"/>
</dbReference>
<proteinExistence type="predicted"/>
<name>A0A1B6CT51_9HEMI</name>